<dbReference type="Pfam" id="PF00454">
    <property type="entry name" value="PI3_PI4_kinase"/>
    <property type="match status" value="1"/>
</dbReference>
<dbReference type="Pfam" id="PF02260">
    <property type="entry name" value="FATC"/>
    <property type="match status" value="1"/>
</dbReference>
<dbReference type="InterPro" id="IPR057564">
    <property type="entry name" value="HEAT_ATR"/>
</dbReference>
<keyword evidence="5" id="KW-0808">Transferase</keyword>
<dbReference type="GO" id="GO:0005524">
    <property type="term" value="F:ATP binding"/>
    <property type="evidence" value="ECO:0007669"/>
    <property type="project" value="UniProtKB-KW"/>
</dbReference>
<reference evidence="16" key="1">
    <citation type="journal article" date="2019" name="Nat. Commun.">
        <title>Expansion of phycobilisome linker gene families in mesophilic red algae.</title>
        <authorList>
            <person name="Lee J."/>
            <person name="Kim D."/>
            <person name="Bhattacharya D."/>
            <person name="Yoon H.S."/>
        </authorList>
    </citation>
    <scope>NUCLEOTIDE SEQUENCE [LARGE SCALE GENOMIC DNA]</scope>
    <source>
        <strain evidence="16">CCMP 1328</strain>
    </source>
</reference>
<dbReference type="Gene3D" id="3.30.1010.10">
    <property type="entry name" value="Phosphatidylinositol 3-kinase Catalytic Subunit, Chain A, domain 4"/>
    <property type="match status" value="1"/>
</dbReference>
<dbReference type="GO" id="GO:0005634">
    <property type="term" value="C:nucleus"/>
    <property type="evidence" value="ECO:0007669"/>
    <property type="project" value="UniProtKB-SubCell"/>
</dbReference>
<evidence type="ECO:0000256" key="3">
    <source>
        <dbReference type="ARBA" id="ARBA00012513"/>
    </source>
</evidence>
<dbReference type="OrthoDB" id="381190at2759"/>
<evidence type="ECO:0000256" key="9">
    <source>
        <dbReference type="ARBA" id="ARBA00022840"/>
    </source>
</evidence>
<dbReference type="GO" id="GO:0005694">
    <property type="term" value="C:chromosome"/>
    <property type="evidence" value="ECO:0007669"/>
    <property type="project" value="TreeGrafter"/>
</dbReference>
<evidence type="ECO:0000313" key="16">
    <source>
        <dbReference type="Proteomes" id="UP000324585"/>
    </source>
</evidence>
<evidence type="ECO:0000256" key="11">
    <source>
        <dbReference type="ARBA" id="ARBA00024420"/>
    </source>
</evidence>
<dbReference type="CDD" id="cd00892">
    <property type="entry name" value="PIKKc_ATR"/>
    <property type="match status" value="1"/>
</dbReference>
<keyword evidence="10" id="KW-0539">Nucleus</keyword>
<sequence>MADDGGTRVRDVRAVCLQAIAALEQGDEDVRQEIFQLLRLTLTKVPRDAWRSVSQLADAANNELDKLMYVLVHEYLVTVAPTQTHSRDEYEDLIGLLCYYAASAELLQYLLQQLAELTVLIHRRADFAQQNGALTAHGSAEMQPRKRMANRSVKHNTPAKTRAEAPPSHAKSSSATQGAAVGDDRAAVFFQRLAPASIREKDRYCIDLSKPQLFELVSCLLNRVAAVPRIRSFVKLERHTEMDPLGELGNLPVRALQKLIPALSTMIGSNPRDRKVRIFCAKLRARVQNEFDGQLLEEWWQLGTAIAAVIPCAIGSLALPLLTPNKIELVRKWDKSKCTARAISCAWLAAAVHQVLQLNAWCEYHPSASHQYESSLCDMMGHLLQRLCGFELCRSPNCISATFLVCAPNSRSECSLCRELVRAARRIRNGPMWQSASLRSSLTALVLDPSREKEKEAFDQAAFDRVVQKRFVSSKIGSWTQRLVAVSNLALLYFSHESEINSLVTRTLCDLLDSLGLAKLNIGEHGTVAGIDATQIAMLFKLCFGLTKRGLYGSNSNESDACDAFAQIVEIYVSFLAGLVGRMGDKSDRTLASLLASLNELELAVFRCGVLDVWLQAGWRRTLLQGLLGLVSPQAVHKMVGRVSGGSAYSCCREDTLLLAIVSFVLRISRAAGRIDETKATESVDQDVSCMITDLAEALLDSSLSQNIPRVAGTETLSINLERWDALGFVLALSSLSDGLCLASGCLRSNAGKDTASNTGDTVSISLPRFLGCCRAFRDAVLVIQRMKRERYELAFNAQQPMDHELFEMVEELFAAACASLAKHMPASVREVHELGVIDFDVQHARNITNELVWWLLDRAFDGQCRAVSRLDDERCDLSMTRSTSAVHGALRGLLSVVAQAQPWNCLSSADCLKRASSAGIFGHVAAVLENCTASAFHSKAIALRLEDRIRDCSSQGLSLDGAGYLICSLLDLEGARSGVDGHLALKKSMLSTQLLRQLFRIYVSKSYADASSVRVANLEEVASSGPAYRAMTLALWTERANAAGTGPPETNAERIGRCLLDNVDVFLPEILPVLCRSAGSPHATSRPSPQGQLAHIALLFNMDEGGILMRIARHCIREVLVVGGSEALLALCRALESCYVDQRTCLTPFELLRDQFGLALCDCLVQRDFQRRLEELVGLIPSDVVLPVLGNASSRGVTSTLDMLQGILRHCGNDITNELCIQLGGNDEQRKRAEIGFENIALVVTSAGHKDRDGHYGTTEAVAEWLSDHFLPAMDVLGAKILSRKMAIAERVHGLRSLRHMLKLSGKRVHYFVPQVLATLSLSLRLARPKSAAGLMEIRGGSRSANDTVPAGILQARMHALLERARADAWKEFLVALGVEHVVNHLSSIVAILVPHLERDEKLAGTVAPVLRQTIEALVVSSSSMSQSARRAPGQNAKPSGSPMKAVNAALGALVFFPDWERASSAWMQANPDLVRVSELLRIWEKQNQSSEFATWVLSDPGIPTRYSEVLTRMFRICHVVGTQDNKVVKSLALEHMVQLMRENRDVVRRLPMYTEGEQRQRQRIASDPGTESDCTLFRIAFPVRDFGDFMKSLMMCCSDGSDTRLSGAALIVLGELGAIDPTLYLDGPDAATGRDPGAISGCSESDEQIDKLRDSGVCAARLADLQGLSLVRAITQPRQPQTNSLKDFAPDLSSALFRLGHNVLRYHLVPALTQQNGAASFSPGHAQGLTPEQKNVIGFSIQEVLAVCKCTSETPELARILREEHLQSTLIQEVHLEGPHAASALAASFWNTFSGSVRSVLTPFLGSLYEIRRVAPRSESESTATASSVTQLDLHLAESRSHVKKWVVIFLSWIIEALESQMKDKTSMLNSAHVGKATAAAASERTTTGGSSVAPAPARREIGMHQLFPGEAWVYQKNWIRLLLALRKYIRVADDGSLALEIFPLIVQEGFLFLPRGSWQLIQRELCAGLEANGATAAYVFAAYDSIGQALLKFEAAFGRLPRTQGGGAKVNSSPAAGSHFQPLKHWSIVDLNHFAVFWTNFHRQHRKKLHISFDVGEEVTTSTHEVEQILIASVRGSVHTQSSERGIMYLEYLLRVRSAGEERSESETASDLTNHELKESADELCSLLLDLSYELEDIDRMEGVLCVHSTSNIRSRLRKAEAARDYPNALFLHEQVLEMSGRGNGWAIFADHNSMITGSSPSRSKRVVTYEAQQASLDYAAYLECLGKSGRWSSVVRLVSRPPALRMVRGSQAEQAPQEHAAYMALLRAKGMEAAWRLGEWDELSALWNDGIISNTANLPSDDRVMMQNQGRSHLQTFADARGLFDPNRDSAGSSEYLSRMFLSALDSRYAHLSQSDRNQNSGLQSSIQELARLARLALVPNMAAVMCARSNHPIQVVQSQMDRVYPLLVQLHVIAEVEDGLSQFGTGHKVDGGSNSRFLISGDDASLVYDENRMQWMSLAGEHRQTVLYARRAVFLMRGEPYRAAIASLEIALFATREGNLTHAKNCISQGHHLLEVCSTSSVANDSAELNRVRIGLSLVDAQVSFREDDVARAIAILEHRVLKSSQKQGLRLVSHVQGDDKDLGARTKHENELHPNVVNHFAEAYAHYMLAKWKDVSQTSRASDIIGHFRQALVTSSGEDETLREEQHSAANSTTVASAGDKALQESAFFELGKYFDRLLRAAANSQIKDFVDNLPVGAKADEYGPQVGGPEDGTATDPSQYAPYVTRYFAAALRLGGGTRFASEAVSRMLTLAFDYEQPDEGLEVFVDDDGGSSGAPPGGAAARVTATKSLATRGHSIAGAKSVRNELESAIRSLPRSIWVPTIPQILSRVSRASGALRDVLVGLLVALLREHPYQTTWHIVPVCEYSDRVRASLAQSILEKAKQPVSQEHRAEFPRQSEHVFIKRLIVQMEVLVRHLIKVCKTQFEKERSLSLSTHFHAMAKMQMPLAVIVPTLQAMNSSGMQFSISSSHAWKNDESHSGNELGLLAALLGATGTLARKHGNDADSVQAQLVIERELDIDRPLAHNSAASSGGLVSISGFVDEISVFTSAARPKRLGLVGSDGNTYMFLCKVESRADIRKDARFMEYASTVNRLLGACEPAREREMQLTTYSVLPLNEKCGIFEWVKNLIKFQDAMRGLYQKCGVEFSVKRISEAETRYKHDRRAFFREWLLPNFPPLFHRFFLIKFGHDARLWITAQNRFTRSVALWSMAGYVVGLGDRHADNLLIDSRTGQCVHVDFEMLFEKGLTLPVPERVPFRLTQNMVDAMGSSGFHGGMKICSLIVIRRLREHRNAIVNVLETLLYDPFVDWSKSSAKAPRHGASSVLNGAGAAVTQVSASRALGSIESKLQGIVGGGLPLSAEAQVDRIIAEAVSEQNLARMYIWWMPFM</sequence>
<dbReference type="GO" id="GO:0000723">
    <property type="term" value="P:telomere maintenance"/>
    <property type="evidence" value="ECO:0007669"/>
    <property type="project" value="TreeGrafter"/>
</dbReference>
<dbReference type="InterPro" id="IPR003152">
    <property type="entry name" value="FATC_dom"/>
</dbReference>
<evidence type="ECO:0000256" key="5">
    <source>
        <dbReference type="ARBA" id="ARBA00022679"/>
    </source>
</evidence>
<keyword evidence="7" id="KW-0227">DNA damage</keyword>
<dbReference type="GO" id="GO:0004674">
    <property type="term" value="F:protein serine/threonine kinase activity"/>
    <property type="evidence" value="ECO:0007669"/>
    <property type="project" value="UniProtKB-KW"/>
</dbReference>
<dbReference type="EMBL" id="VRMN01000003">
    <property type="protein sequence ID" value="KAA8495682.1"/>
    <property type="molecule type" value="Genomic_DNA"/>
</dbReference>
<comment type="subcellular location">
    <subcellularLocation>
        <location evidence="1">Nucleus</location>
    </subcellularLocation>
</comment>
<dbReference type="InterPro" id="IPR050517">
    <property type="entry name" value="DDR_Repair_Kinase"/>
</dbReference>
<keyword evidence="6" id="KW-0547">Nucleotide-binding</keyword>
<dbReference type="EC" id="2.7.11.1" evidence="3"/>
<comment type="similarity">
    <text evidence="2">Belongs to the PI3/PI4-kinase family. ATM subfamily.</text>
</comment>
<evidence type="ECO:0000259" key="13">
    <source>
        <dbReference type="PROSITE" id="PS50290"/>
    </source>
</evidence>
<feature type="region of interest" description="Disordered" evidence="12">
    <location>
        <begin position="135"/>
        <end position="179"/>
    </location>
</feature>
<evidence type="ECO:0000259" key="14">
    <source>
        <dbReference type="PROSITE" id="PS51190"/>
    </source>
</evidence>
<dbReference type="PANTHER" id="PTHR11139:SF69">
    <property type="entry name" value="SERINE_THREONINE-PROTEIN KINASE ATR"/>
    <property type="match status" value="1"/>
</dbReference>
<feature type="domain" description="FATC" evidence="14">
    <location>
        <begin position="3363"/>
        <end position="3395"/>
    </location>
</feature>
<gene>
    <name evidence="15" type="ORF">FVE85_1837</name>
</gene>
<evidence type="ECO:0000256" key="2">
    <source>
        <dbReference type="ARBA" id="ARBA00010769"/>
    </source>
</evidence>
<accession>A0A5J4YXU8</accession>
<keyword evidence="16" id="KW-1185">Reference proteome</keyword>
<evidence type="ECO:0000256" key="8">
    <source>
        <dbReference type="ARBA" id="ARBA00022777"/>
    </source>
</evidence>
<evidence type="ECO:0000256" key="10">
    <source>
        <dbReference type="ARBA" id="ARBA00023242"/>
    </source>
</evidence>
<dbReference type="PANTHER" id="PTHR11139">
    <property type="entry name" value="ATAXIA TELANGIECTASIA MUTATED ATM -RELATED"/>
    <property type="match status" value="1"/>
</dbReference>
<evidence type="ECO:0000256" key="4">
    <source>
        <dbReference type="ARBA" id="ARBA00022527"/>
    </source>
</evidence>
<evidence type="ECO:0000313" key="15">
    <source>
        <dbReference type="EMBL" id="KAA8495682.1"/>
    </source>
</evidence>
<dbReference type="InterPro" id="IPR036940">
    <property type="entry name" value="PI3/4_kinase_cat_sf"/>
</dbReference>
<keyword evidence="9" id="KW-0067">ATP-binding</keyword>
<dbReference type="Pfam" id="PF23593">
    <property type="entry name" value="HEAT_ATR"/>
    <property type="match status" value="1"/>
</dbReference>
<feature type="compositionally biased region" description="Basic residues" evidence="12">
    <location>
        <begin position="145"/>
        <end position="154"/>
    </location>
</feature>
<feature type="region of interest" description="Disordered" evidence="12">
    <location>
        <begin position="2642"/>
        <end position="2662"/>
    </location>
</feature>
<dbReference type="InterPro" id="IPR018936">
    <property type="entry name" value="PI3/4_kinase_CS"/>
</dbReference>
<keyword evidence="8 15" id="KW-0418">Kinase</keyword>
<dbReference type="GO" id="GO:0006281">
    <property type="term" value="P:DNA repair"/>
    <property type="evidence" value="ECO:0007669"/>
    <property type="project" value="TreeGrafter"/>
</dbReference>
<comment type="caution">
    <text evidence="15">The sequence shown here is derived from an EMBL/GenBank/DDBJ whole genome shotgun (WGS) entry which is preliminary data.</text>
</comment>
<evidence type="ECO:0000256" key="1">
    <source>
        <dbReference type="ARBA" id="ARBA00004123"/>
    </source>
</evidence>
<evidence type="ECO:0000256" key="7">
    <source>
        <dbReference type="ARBA" id="ARBA00022763"/>
    </source>
</evidence>
<feature type="domain" description="PI3K/PI4K catalytic" evidence="13">
    <location>
        <begin position="3047"/>
        <end position="3363"/>
    </location>
</feature>
<dbReference type="PROSITE" id="PS51190">
    <property type="entry name" value="FATC"/>
    <property type="match status" value="1"/>
</dbReference>
<dbReference type="PROSITE" id="PS00916">
    <property type="entry name" value="PI3_4_KINASE_2"/>
    <property type="match status" value="1"/>
</dbReference>
<evidence type="ECO:0000256" key="12">
    <source>
        <dbReference type="SAM" id="MobiDB-lite"/>
    </source>
</evidence>
<dbReference type="InterPro" id="IPR011009">
    <property type="entry name" value="Kinase-like_dom_sf"/>
</dbReference>
<keyword evidence="4" id="KW-0723">Serine/threonine-protein kinase</keyword>
<name>A0A5J4YXU8_PORPP</name>
<organism evidence="15 16">
    <name type="scientific">Porphyridium purpureum</name>
    <name type="common">Red alga</name>
    <name type="synonym">Porphyridium cruentum</name>
    <dbReference type="NCBI Taxonomy" id="35688"/>
    <lineage>
        <taxon>Eukaryota</taxon>
        <taxon>Rhodophyta</taxon>
        <taxon>Bangiophyceae</taxon>
        <taxon>Porphyridiales</taxon>
        <taxon>Porphyridiaceae</taxon>
        <taxon>Porphyridium</taxon>
    </lineage>
</organism>
<dbReference type="InterPro" id="IPR012993">
    <property type="entry name" value="UME"/>
</dbReference>
<dbReference type="GO" id="GO:0000077">
    <property type="term" value="P:DNA damage checkpoint signaling"/>
    <property type="evidence" value="ECO:0007669"/>
    <property type="project" value="TreeGrafter"/>
</dbReference>
<protein>
    <recommendedName>
        <fullName evidence="11">Serine/threonine-protein kinase ATR</fullName>
        <ecNumber evidence="3">2.7.11.1</ecNumber>
    </recommendedName>
</protein>
<dbReference type="SMART" id="SM01343">
    <property type="entry name" value="FATC"/>
    <property type="match status" value="1"/>
</dbReference>
<dbReference type="PROSITE" id="PS50290">
    <property type="entry name" value="PI3_4_KINASE_3"/>
    <property type="match status" value="1"/>
</dbReference>
<dbReference type="Gene3D" id="1.10.1070.11">
    <property type="entry name" value="Phosphatidylinositol 3-/4-kinase, catalytic domain"/>
    <property type="match status" value="1"/>
</dbReference>
<dbReference type="SMART" id="SM00146">
    <property type="entry name" value="PI3Kc"/>
    <property type="match status" value="1"/>
</dbReference>
<proteinExistence type="inferred from homology"/>
<dbReference type="InterPro" id="IPR000403">
    <property type="entry name" value="PI3/4_kinase_cat_dom"/>
</dbReference>
<dbReference type="SUPFAM" id="SSF56112">
    <property type="entry name" value="Protein kinase-like (PK-like)"/>
    <property type="match status" value="1"/>
</dbReference>
<dbReference type="Pfam" id="PF08064">
    <property type="entry name" value="UME"/>
    <property type="match status" value="1"/>
</dbReference>
<dbReference type="Proteomes" id="UP000324585">
    <property type="component" value="Unassembled WGS sequence"/>
</dbReference>
<evidence type="ECO:0000256" key="6">
    <source>
        <dbReference type="ARBA" id="ARBA00022741"/>
    </source>
</evidence>